<dbReference type="InterPro" id="IPR029065">
    <property type="entry name" value="Enolase_C-like"/>
</dbReference>
<dbReference type="Pfam" id="PF13378">
    <property type="entry name" value="MR_MLE_C"/>
    <property type="match status" value="1"/>
</dbReference>
<evidence type="ECO:0000259" key="3">
    <source>
        <dbReference type="SMART" id="SM00922"/>
    </source>
</evidence>
<organism evidence="4 5">
    <name type="scientific">Terasakiella brassicae</name>
    <dbReference type="NCBI Taxonomy" id="1634917"/>
    <lineage>
        <taxon>Bacteria</taxon>
        <taxon>Pseudomonadati</taxon>
        <taxon>Pseudomonadota</taxon>
        <taxon>Alphaproteobacteria</taxon>
        <taxon>Rhodospirillales</taxon>
        <taxon>Terasakiellaceae</taxon>
        <taxon>Terasakiella</taxon>
    </lineage>
</organism>
<dbReference type="InterPro" id="IPR029017">
    <property type="entry name" value="Enolase-like_N"/>
</dbReference>
<dbReference type="SMART" id="SM00922">
    <property type="entry name" value="MR_MLE"/>
    <property type="match status" value="1"/>
</dbReference>
<protein>
    <recommendedName>
        <fullName evidence="2">o-succinylbenzoate synthase</fullName>
        <ecNumber evidence="2">4.2.1.113</ecNumber>
    </recommendedName>
</protein>
<dbReference type="GO" id="GO:0000287">
    <property type="term" value="F:magnesium ion binding"/>
    <property type="evidence" value="ECO:0007669"/>
    <property type="project" value="UniProtKB-ARBA"/>
</dbReference>
<dbReference type="EMBL" id="BMHV01000004">
    <property type="protein sequence ID" value="GGF55918.1"/>
    <property type="molecule type" value="Genomic_DNA"/>
</dbReference>
<reference evidence="4" key="2">
    <citation type="submission" date="2020-09" db="EMBL/GenBank/DDBJ databases">
        <authorList>
            <person name="Sun Q."/>
            <person name="Zhou Y."/>
        </authorList>
    </citation>
    <scope>NUCLEOTIDE SEQUENCE</scope>
    <source>
        <strain evidence="4">CGMCC 1.15254</strain>
    </source>
</reference>
<dbReference type="PANTHER" id="PTHR48073:SF2">
    <property type="entry name" value="O-SUCCINYLBENZOATE SYNTHASE"/>
    <property type="match status" value="1"/>
</dbReference>
<dbReference type="SFLD" id="SFLDF00009">
    <property type="entry name" value="o-succinylbenzoate_synthase"/>
    <property type="match status" value="1"/>
</dbReference>
<keyword evidence="1" id="KW-0479">Metal-binding</keyword>
<evidence type="ECO:0000313" key="4">
    <source>
        <dbReference type="EMBL" id="GGF55918.1"/>
    </source>
</evidence>
<reference evidence="4" key="1">
    <citation type="journal article" date="2014" name="Int. J. Syst. Evol. Microbiol.">
        <title>Complete genome sequence of Corynebacterium casei LMG S-19264T (=DSM 44701T), isolated from a smear-ripened cheese.</title>
        <authorList>
            <consortium name="US DOE Joint Genome Institute (JGI-PGF)"/>
            <person name="Walter F."/>
            <person name="Albersmeier A."/>
            <person name="Kalinowski J."/>
            <person name="Ruckert C."/>
        </authorList>
    </citation>
    <scope>NUCLEOTIDE SEQUENCE</scope>
    <source>
        <strain evidence="4">CGMCC 1.15254</strain>
    </source>
</reference>
<comment type="caution">
    <text evidence="4">The sequence shown here is derived from an EMBL/GenBank/DDBJ whole genome shotgun (WGS) entry which is preliminary data.</text>
</comment>
<dbReference type="RefSeq" id="WP_188661605.1">
    <property type="nucleotide sequence ID" value="NZ_BMHV01000004.1"/>
</dbReference>
<dbReference type="InterPro" id="IPR018110">
    <property type="entry name" value="Mandel_Rmase/mucon_lact_enz_CS"/>
</dbReference>
<keyword evidence="5" id="KW-1185">Reference proteome</keyword>
<gene>
    <name evidence="4" type="ORF">GCM10011332_06700</name>
</gene>
<evidence type="ECO:0000313" key="5">
    <source>
        <dbReference type="Proteomes" id="UP000632498"/>
    </source>
</evidence>
<dbReference type="SUPFAM" id="SSF51604">
    <property type="entry name" value="Enolase C-terminal domain-like"/>
    <property type="match status" value="1"/>
</dbReference>
<dbReference type="EC" id="4.2.1.113" evidence="2"/>
<dbReference type="SUPFAM" id="SSF54826">
    <property type="entry name" value="Enolase N-terminal domain-like"/>
    <property type="match status" value="1"/>
</dbReference>
<feature type="domain" description="Mandelate racemase/muconate lactonizing enzyme C-terminal" evidence="3">
    <location>
        <begin position="133"/>
        <end position="226"/>
    </location>
</feature>
<dbReference type="InterPro" id="IPR013342">
    <property type="entry name" value="Mandelate_racemase_C"/>
</dbReference>
<evidence type="ECO:0000256" key="1">
    <source>
        <dbReference type="ARBA" id="ARBA00022723"/>
    </source>
</evidence>
<dbReference type="Gene3D" id="3.30.390.10">
    <property type="entry name" value="Enolase-like, N-terminal domain"/>
    <property type="match status" value="1"/>
</dbReference>
<name>A0A917BRE8_9PROT</name>
<dbReference type="NCBIfam" id="TIGR01927">
    <property type="entry name" value="menC_gam_Gplu"/>
    <property type="match status" value="1"/>
</dbReference>
<dbReference type="PROSITE" id="PS00909">
    <property type="entry name" value="MR_MLE_2"/>
    <property type="match status" value="1"/>
</dbReference>
<dbReference type="GO" id="GO:0009234">
    <property type="term" value="P:menaquinone biosynthetic process"/>
    <property type="evidence" value="ECO:0007669"/>
    <property type="project" value="UniProtKB-UniRule"/>
</dbReference>
<dbReference type="SFLD" id="SFLDG00180">
    <property type="entry name" value="muconate_cycloisomerase"/>
    <property type="match status" value="1"/>
</dbReference>
<dbReference type="GO" id="GO:0043748">
    <property type="term" value="F:O-succinylbenzoate synthase activity"/>
    <property type="evidence" value="ECO:0007669"/>
    <property type="project" value="UniProtKB-EC"/>
</dbReference>
<dbReference type="InterPro" id="IPR036849">
    <property type="entry name" value="Enolase-like_C_sf"/>
</dbReference>
<accession>A0A917BRE8</accession>
<dbReference type="GO" id="GO:0009063">
    <property type="term" value="P:amino acid catabolic process"/>
    <property type="evidence" value="ECO:0007669"/>
    <property type="project" value="InterPro"/>
</dbReference>
<dbReference type="CDD" id="cd03320">
    <property type="entry name" value="OSBS"/>
    <property type="match status" value="1"/>
</dbReference>
<dbReference type="Gene3D" id="3.20.20.120">
    <property type="entry name" value="Enolase-like C-terminal domain"/>
    <property type="match status" value="1"/>
</dbReference>
<dbReference type="Proteomes" id="UP000632498">
    <property type="component" value="Unassembled WGS sequence"/>
</dbReference>
<evidence type="ECO:0000256" key="2">
    <source>
        <dbReference type="NCBIfam" id="TIGR01927"/>
    </source>
</evidence>
<dbReference type="SFLD" id="SFLDS00001">
    <property type="entry name" value="Enolase"/>
    <property type="match status" value="1"/>
</dbReference>
<dbReference type="AlphaFoldDB" id="A0A917BRE8"/>
<dbReference type="PANTHER" id="PTHR48073">
    <property type="entry name" value="O-SUCCINYLBENZOATE SYNTHASE-RELATED"/>
    <property type="match status" value="1"/>
</dbReference>
<sequence>MKIISLTYQPYERALRQPWRTAQGVWSVRRGWTVALCDETGRTGWGEAAPLPEIGTEIFSDCEAGLKHMQSALSGQEGDTVLKTLPALLPSCPAVRCAIETALVDLLGCQLNVQAASQVRLNVSAGTLCDFSSDRLSLLRDQGYQVIKLKVGVQSVEDEIKALETLHKELPDGVYLRLDANGAWDFEQAERFLNEISGLAIESLEEPLAHPNEQAWAELQNKVPFVLVQDESLQNGLLSTARRVVLKPMAHGGPLSSYQLGKMLQQQGIETIVTTTIDGPIATRAALITAAALDPLGRWAHGLGTAVLFEDQSGFDPVRAVMRA</sequence>
<proteinExistence type="predicted"/>